<proteinExistence type="predicted"/>
<evidence type="ECO:0000313" key="1">
    <source>
        <dbReference type="EMBL" id="RKO83801.1"/>
    </source>
</evidence>
<accession>A0A4P9VVU8</accession>
<organism evidence="1 2">
    <name type="scientific">Blyttiomyces helicus</name>
    <dbReference type="NCBI Taxonomy" id="388810"/>
    <lineage>
        <taxon>Eukaryota</taxon>
        <taxon>Fungi</taxon>
        <taxon>Fungi incertae sedis</taxon>
        <taxon>Chytridiomycota</taxon>
        <taxon>Chytridiomycota incertae sedis</taxon>
        <taxon>Chytridiomycetes</taxon>
        <taxon>Chytridiomycetes incertae sedis</taxon>
        <taxon>Blyttiomyces</taxon>
    </lineage>
</organism>
<reference evidence="2" key="1">
    <citation type="journal article" date="2018" name="Nat. Microbiol.">
        <title>Leveraging single-cell genomics to expand the fungal tree of life.</title>
        <authorList>
            <person name="Ahrendt S.R."/>
            <person name="Quandt C.A."/>
            <person name="Ciobanu D."/>
            <person name="Clum A."/>
            <person name="Salamov A."/>
            <person name="Andreopoulos B."/>
            <person name="Cheng J.F."/>
            <person name="Woyke T."/>
            <person name="Pelin A."/>
            <person name="Henrissat B."/>
            <person name="Reynolds N.K."/>
            <person name="Benny G.L."/>
            <person name="Smith M.E."/>
            <person name="James T.Y."/>
            <person name="Grigoriev I.V."/>
        </authorList>
    </citation>
    <scope>NUCLEOTIDE SEQUENCE [LARGE SCALE GENOMIC DNA]</scope>
</reference>
<name>A0A4P9VVU8_9FUNG</name>
<evidence type="ECO:0000313" key="2">
    <source>
        <dbReference type="Proteomes" id="UP000269721"/>
    </source>
</evidence>
<sequence>MNNSIESAFQHGLAKEGRERAAPLLPLVKLDIAFDDGGVGGGRDREGNLSSEGGVVDEGRRGEAEVVQLAVLGVHVVIEGLHEDPGVGVCREEGILVGRETARGNRGKGGRCEAGGARTGVVGRRQEAVEGDAAIPVEDLLEDIVVEPLRGEVERREVLVRQVPVVGGVHAAEGVGACHDRHDLLVGEPHAAQLLEGGAFRVGGDREEVRRVRAGLAHAAVEWDLGAAAGIDGGDSSEVDRVREEDRFVLGVRTQAAEDRMGHVTNIKALVTDTAGLIDNATVETEGTVDLEPVIRHAGTTQM</sequence>
<dbReference type="Proteomes" id="UP000269721">
    <property type="component" value="Unassembled WGS sequence"/>
</dbReference>
<protein>
    <submittedName>
        <fullName evidence="1">Uncharacterized protein</fullName>
    </submittedName>
</protein>
<gene>
    <name evidence="1" type="ORF">BDK51DRAFT_47839</name>
</gene>
<dbReference type="AlphaFoldDB" id="A0A4P9VVU8"/>
<keyword evidence="2" id="KW-1185">Reference proteome</keyword>
<dbReference type="EMBL" id="ML000821">
    <property type="protein sequence ID" value="RKO83801.1"/>
    <property type="molecule type" value="Genomic_DNA"/>
</dbReference>